<keyword evidence="5 7" id="KW-0472">Membrane</keyword>
<dbReference type="GO" id="GO:0005886">
    <property type="term" value="C:plasma membrane"/>
    <property type="evidence" value="ECO:0007669"/>
    <property type="project" value="UniProtKB-SubCell"/>
</dbReference>
<evidence type="ECO:0000256" key="5">
    <source>
        <dbReference type="ARBA" id="ARBA00023136"/>
    </source>
</evidence>
<dbReference type="Pfam" id="PF12805">
    <property type="entry name" value="FUSC-like"/>
    <property type="match status" value="1"/>
</dbReference>
<feature type="transmembrane region" description="Helical" evidence="7">
    <location>
        <begin position="17"/>
        <end position="35"/>
    </location>
</feature>
<evidence type="ECO:0000256" key="4">
    <source>
        <dbReference type="ARBA" id="ARBA00022989"/>
    </source>
</evidence>
<accession>A0AAD3WSU0</accession>
<protein>
    <submittedName>
        <fullName evidence="10">FUSC family protein</fullName>
    </submittedName>
</protein>
<dbReference type="Pfam" id="PF13515">
    <property type="entry name" value="FUSC_2"/>
    <property type="match status" value="1"/>
</dbReference>
<dbReference type="RefSeq" id="WP_151183239.1">
    <property type="nucleotide sequence ID" value="NZ_VZUQ01000090.1"/>
</dbReference>
<feature type="domain" description="Integral membrane bound transporter" evidence="9">
    <location>
        <begin position="376"/>
        <end position="497"/>
    </location>
</feature>
<evidence type="ECO:0000313" key="10">
    <source>
        <dbReference type="EMBL" id="KAB1175316.1"/>
    </source>
</evidence>
<reference evidence="10 11" key="1">
    <citation type="submission" date="2019-09" db="EMBL/GenBank/DDBJ databases">
        <title>Photobacterium damselae subsp. damselae CDC-2227-81, a human clinical isolate.</title>
        <authorList>
            <person name="Osorio C.R."/>
        </authorList>
    </citation>
    <scope>NUCLEOTIDE SEQUENCE [LARGE SCALE GENOMIC DNA]</scope>
    <source>
        <strain evidence="10 11">CDC-2227-81</strain>
    </source>
</reference>
<dbReference type="Proteomes" id="UP000480943">
    <property type="component" value="Unassembled WGS sequence"/>
</dbReference>
<evidence type="ECO:0000313" key="11">
    <source>
        <dbReference type="Proteomes" id="UP000480943"/>
    </source>
</evidence>
<dbReference type="PANTHER" id="PTHR30509:SF9">
    <property type="entry name" value="MULTIDRUG RESISTANCE PROTEIN MDTO"/>
    <property type="match status" value="1"/>
</dbReference>
<evidence type="ECO:0000256" key="3">
    <source>
        <dbReference type="ARBA" id="ARBA00022692"/>
    </source>
</evidence>
<feature type="domain" description="Integral membrane protein YccS N-terminal" evidence="8">
    <location>
        <begin position="68"/>
        <end position="257"/>
    </location>
</feature>
<feature type="transmembrane region" description="Helical" evidence="7">
    <location>
        <begin position="365"/>
        <end position="383"/>
    </location>
</feature>
<comment type="similarity">
    <text evidence="6">Belongs to the YccS/YhfK family.</text>
</comment>
<dbReference type="EMBL" id="VZUQ01000090">
    <property type="protein sequence ID" value="KAB1175316.1"/>
    <property type="molecule type" value="Genomic_DNA"/>
</dbReference>
<sequence length="683" mass="78337">MVSNLFRQMWYSPQINTGIRAFSAIVLIMGIGAIVGEINSAMTALMTLPAALISGLDVAGPRRWTRFFITLLLWSGTLVFTYLLLSLQLPLWLIFGLLSTILVSMSVNGQFWGRLGMSSILIAAVTLSLFKLNTVDFIQYTMLIFGPLLFSLFSWLWFLWWKDYALRVSLSAIYQNLSLFIEQRVRFLLGHNVEDEWTKIKFQLVELFEQAFQSEAFRMGKKTDDTLKNELVLALDIFEGLLSSHTQNPDLLFAIQNDIKKQKLLIEWKNNCQQRLQIKVEQLLKTGTKTHFPEQSILAITENLIYLLQVDFGQQPRFIYWASAIKHVSKRIELNEQTYERQFNIQPFRLIFIWPRKDNPIWKHTARITLIYMLGAGLAQYFQLLHPEWVLISILMVIQPTFSAVRSRILHRCLGTISGGLLAILFLHMGISNIGIFVVIAILLPVAMFNILRNYSIAIGCITAMLILVFQIMTSQGMSLVGPRLIDNIIGCITVLAGYSILWPQWRGKEIHDQSLKALGAAKKVFITCYQQLQLSSEYKDANQLSLLRAELLTAENALELIYSEMQQEPKFTRKAPAYYEKVISQYHLLSHYLCLLLPLARSNTQTLSPQWLEHIEQSIDALIFTVKEHNVIDLPCLNKTVLQELDSPSIETQTVAELIWLSLMTIKQLHDLVRDNIENNNS</sequence>
<evidence type="ECO:0000256" key="7">
    <source>
        <dbReference type="SAM" id="Phobius"/>
    </source>
</evidence>
<comment type="subcellular location">
    <subcellularLocation>
        <location evidence="1">Cell membrane</location>
        <topology evidence="1">Multi-pass membrane protein</topology>
    </subcellularLocation>
</comment>
<organism evidence="10 11">
    <name type="scientific">Photobacterium damselae subsp. damselae</name>
    <name type="common">Listonella damsela</name>
    <dbReference type="NCBI Taxonomy" id="85581"/>
    <lineage>
        <taxon>Bacteria</taxon>
        <taxon>Pseudomonadati</taxon>
        <taxon>Pseudomonadota</taxon>
        <taxon>Gammaproteobacteria</taxon>
        <taxon>Vibrionales</taxon>
        <taxon>Vibrionaceae</taxon>
        <taxon>Photobacterium</taxon>
    </lineage>
</organism>
<evidence type="ECO:0000259" key="8">
    <source>
        <dbReference type="Pfam" id="PF12805"/>
    </source>
</evidence>
<feature type="transmembrane region" description="Helical" evidence="7">
    <location>
        <begin position="138"/>
        <end position="161"/>
    </location>
</feature>
<keyword evidence="4 7" id="KW-1133">Transmembrane helix</keyword>
<gene>
    <name evidence="10" type="ORF">F6450_18915</name>
</gene>
<comment type="caution">
    <text evidence="10">The sequence shown here is derived from an EMBL/GenBank/DDBJ whole genome shotgun (WGS) entry which is preliminary data.</text>
</comment>
<evidence type="ECO:0000256" key="6">
    <source>
        <dbReference type="ARBA" id="ARBA00043993"/>
    </source>
</evidence>
<evidence type="ECO:0000259" key="9">
    <source>
        <dbReference type="Pfam" id="PF13515"/>
    </source>
</evidence>
<proteinExistence type="inferred from homology"/>
<feature type="transmembrane region" description="Helical" evidence="7">
    <location>
        <begin position="455"/>
        <end position="473"/>
    </location>
</feature>
<evidence type="ECO:0000256" key="2">
    <source>
        <dbReference type="ARBA" id="ARBA00022475"/>
    </source>
</evidence>
<dbReference type="AlphaFoldDB" id="A0AAD3WSU0"/>
<feature type="transmembrane region" description="Helical" evidence="7">
    <location>
        <begin position="91"/>
        <end position="108"/>
    </location>
</feature>
<evidence type="ECO:0000256" key="1">
    <source>
        <dbReference type="ARBA" id="ARBA00004651"/>
    </source>
</evidence>
<name>A0AAD3WSU0_PHODD</name>
<keyword evidence="2" id="KW-1003">Cell membrane</keyword>
<dbReference type="PANTHER" id="PTHR30509">
    <property type="entry name" value="P-HYDROXYBENZOIC ACID EFFLUX PUMP SUBUNIT-RELATED"/>
    <property type="match status" value="1"/>
</dbReference>
<dbReference type="InterPro" id="IPR049453">
    <property type="entry name" value="Memb_transporter_dom"/>
</dbReference>
<dbReference type="InterPro" id="IPR032692">
    <property type="entry name" value="YccS_N"/>
</dbReference>
<keyword evidence="3 7" id="KW-0812">Transmembrane</keyword>
<feature type="transmembrane region" description="Helical" evidence="7">
    <location>
        <begin position="421"/>
        <end position="449"/>
    </location>
</feature>
<feature type="transmembrane region" description="Helical" evidence="7">
    <location>
        <begin position="67"/>
        <end position="85"/>
    </location>
</feature>